<dbReference type="AlphaFoldDB" id="A0A2N0VG64"/>
<name>A0A2N0VG64_9BACT</name>
<dbReference type="OrthoDB" id="1522970at2"/>
<dbReference type="RefSeq" id="WP_101073655.1">
    <property type="nucleotide sequence ID" value="NZ_PISP01000003.1"/>
</dbReference>
<accession>A0A2N0VG64</accession>
<evidence type="ECO:0000313" key="2">
    <source>
        <dbReference type="Proteomes" id="UP000233398"/>
    </source>
</evidence>
<evidence type="ECO:0000313" key="1">
    <source>
        <dbReference type="EMBL" id="PKD43182.1"/>
    </source>
</evidence>
<gene>
    <name evidence="1" type="ORF">CWD77_11205</name>
</gene>
<protein>
    <submittedName>
        <fullName evidence="1">Uncharacterized protein</fullName>
    </submittedName>
</protein>
<sequence length="295" mass="33267">MAIGGSCLGVSYADNHLFYSVNDPEKKDHLNHIGSIDFNFDVQQAIITGSENGFPAIKSSLENLKEKFNCSTVKILSPATEECWTIVPRSVYEDSSEREAHISLLMHGVQRSQVETTWIPVSNADYKLLLLRNTETMQGFNYLLGEFTDSEYVAEFEIGADWQTHSRASGSFMKVYCQKNYISAASFILGKLRGCTFIRHENAADLPYLWNMYADKLSWMNGLHDTIYVYGQHSHSVIESLSTFWDDSGPVQVMNSLQAMHVDADEKTYGFKLESAYPAIMMSLNKDAEIEDPTS</sequence>
<proteinExistence type="predicted"/>
<dbReference type="Proteomes" id="UP000233398">
    <property type="component" value="Unassembled WGS sequence"/>
</dbReference>
<organism evidence="1 2">
    <name type="scientific">Rhodohalobacter barkolensis</name>
    <dbReference type="NCBI Taxonomy" id="2053187"/>
    <lineage>
        <taxon>Bacteria</taxon>
        <taxon>Pseudomonadati</taxon>
        <taxon>Balneolota</taxon>
        <taxon>Balneolia</taxon>
        <taxon>Balneolales</taxon>
        <taxon>Balneolaceae</taxon>
        <taxon>Rhodohalobacter</taxon>
    </lineage>
</organism>
<dbReference type="EMBL" id="PISP01000003">
    <property type="protein sequence ID" value="PKD43182.1"/>
    <property type="molecule type" value="Genomic_DNA"/>
</dbReference>
<comment type="caution">
    <text evidence="1">The sequence shown here is derived from an EMBL/GenBank/DDBJ whole genome shotgun (WGS) entry which is preliminary data.</text>
</comment>
<keyword evidence="2" id="KW-1185">Reference proteome</keyword>
<reference evidence="1 2" key="1">
    <citation type="submission" date="2017-11" db="EMBL/GenBank/DDBJ databases">
        <title>Rhodohalobacter 15182 sp. nov., isolated from a salt lake.</title>
        <authorList>
            <person name="Han S."/>
        </authorList>
    </citation>
    <scope>NUCLEOTIDE SEQUENCE [LARGE SCALE GENOMIC DNA]</scope>
    <source>
        <strain evidence="1 2">15182</strain>
    </source>
</reference>